<protein>
    <submittedName>
        <fullName evidence="2">Membrane protein metalloendopeptidase</fullName>
    </submittedName>
</protein>
<dbReference type="InterPro" id="IPR050570">
    <property type="entry name" value="Cell_wall_metabolism_enzyme"/>
</dbReference>
<proteinExistence type="predicted"/>
<dbReference type="Pfam" id="PF01551">
    <property type="entry name" value="Peptidase_M23"/>
    <property type="match status" value="1"/>
</dbReference>
<dbReference type="CDD" id="cd12797">
    <property type="entry name" value="M23_peptidase"/>
    <property type="match status" value="1"/>
</dbReference>
<comment type="caution">
    <text evidence="2">The sequence shown here is derived from an EMBL/GenBank/DDBJ whole genome shotgun (WGS) entry which is preliminary data.</text>
</comment>
<dbReference type="InterPro" id="IPR011055">
    <property type="entry name" value="Dup_hybrid_motif"/>
</dbReference>
<feature type="domain" description="M23ase beta-sheet core" evidence="1">
    <location>
        <begin position="353"/>
        <end position="459"/>
    </location>
</feature>
<accession>A0A0G0AE13</accession>
<evidence type="ECO:0000313" key="3">
    <source>
        <dbReference type="Proteomes" id="UP000034488"/>
    </source>
</evidence>
<organism evidence="2 3">
    <name type="scientific">candidate division WS6 bacterium GW2011_GWB1_33_6</name>
    <dbReference type="NCBI Taxonomy" id="1619088"/>
    <lineage>
        <taxon>Bacteria</taxon>
        <taxon>Candidatus Dojkabacteria</taxon>
    </lineage>
</organism>
<dbReference type="GO" id="GO:0004222">
    <property type="term" value="F:metalloendopeptidase activity"/>
    <property type="evidence" value="ECO:0007669"/>
    <property type="project" value="TreeGrafter"/>
</dbReference>
<name>A0A0G0AE13_9BACT</name>
<evidence type="ECO:0000259" key="1">
    <source>
        <dbReference type="Pfam" id="PF01551"/>
    </source>
</evidence>
<dbReference type="Proteomes" id="UP000034488">
    <property type="component" value="Unassembled WGS sequence"/>
</dbReference>
<sequence>MFPILLSLSILSTNPVWESKEILFQWNNKGVGYEYVVEVYTDPYLHTSYHVTAPTTNTYINIVFTETNKYYWSVKYYPIGSTIYDYEFMGQFYLNLEHGYYGEDIIYFPPEEEKIPPVIEEPTQDIEEEIPVDIPVEEKYELPSDIDCREDIPFTSVLGVNTEFQPCNISLLKNGVTSVTSWDCNLNINISKTSYLDWEKYLTLDIDGTYTNSLDSLIKIYQCKMFSLFDPKTWFRCEKILVDTYSGVMKFTYSGYIQVNGISQSNINFGFSDTSFFLRNIFKEDISQKDVKVILNIYSSVKGKEWIDVEYVVKKDIQIPTLVKAVVKKPFSFPIDRDIGVTQWHGCTAYQCPHKGIDFGARLNRVISVGDGTVVKVGYDKYGGECNQGGNFVIVKHTNGMYSTYFHLERYDVSVGKVLKKGDLIGISGNSGKWNCQNLGYHLHFETRKELSSTTHVNPVEYIGIDWNGIPTIGYTQYPKRLTGENPHPNF</sequence>
<dbReference type="EMBL" id="LBPI01000006">
    <property type="protein sequence ID" value="KKP55034.1"/>
    <property type="molecule type" value="Genomic_DNA"/>
</dbReference>
<dbReference type="Gene3D" id="2.70.70.10">
    <property type="entry name" value="Glucose Permease (Domain IIA)"/>
    <property type="match status" value="1"/>
</dbReference>
<evidence type="ECO:0000313" key="2">
    <source>
        <dbReference type="EMBL" id="KKP55034.1"/>
    </source>
</evidence>
<reference evidence="2 3" key="1">
    <citation type="journal article" date="2015" name="Nature">
        <title>rRNA introns, odd ribosomes, and small enigmatic genomes across a large radiation of phyla.</title>
        <authorList>
            <person name="Brown C.T."/>
            <person name="Hug L.A."/>
            <person name="Thomas B.C."/>
            <person name="Sharon I."/>
            <person name="Castelle C.J."/>
            <person name="Singh A."/>
            <person name="Wilkins M.J."/>
            <person name="Williams K.H."/>
            <person name="Banfield J.F."/>
        </authorList>
    </citation>
    <scope>NUCLEOTIDE SEQUENCE [LARGE SCALE GENOMIC DNA]</scope>
</reference>
<gene>
    <name evidence="2" type="ORF">UR47_C0006G0027</name>
</gene>
<dbReference type="AlphaFoldDB" id="A0A0G0AE13"/>
<dbReference type="SUPFAM" id="SSF51261">
    <property type="entry name" value="Duplicated hybrid motif"/>
    <property type="match status" value="1"/>
</dbReference>
<dbReference type="PANTHER" id="PTHR21666:SF270">
    <property type="entry name" value="MUREIN HYDROLASE ACTIVATOR ENVC"/>
    <property type="match status" value="1"/>
</dbReference>
<dbReference type="PANTHER" id="PTHR21666">
    <property type="entry name" value="PEPTIDASE-RELATED"/>
    <property type="match status" value="1"/>
</dbReference>
<dbReference type="InterPro" id="IPR016047">
    <property type="entry name" value="M23ase_b-sheet_dom"/>
</dbReference>